<dbReference type="Proteomes" id="UP000548787">
    <property type="component" value="Unassembled WGS sequence"/>
</dbReference>
<keyword evidence="2" id="KW-1185">Reference proteome</keyword>
<gene>
    <name evidence="1" type="ORF">HPK16_09225</name>
</gene>
<name>A0A7W1YGD6_9LIST</name>
<evidence type="ECO:0000313" key="2">
    <source>
        <dbReference type="Proteomes" id="UP000548787"/>
    </source>
</evidence>
<proteinExistence type="predicted"/>
<evidence type="ECO:0000313" key="1">
    <source>
        <dbReference type="EMBL" id="MBA3926524.1"/>
    </source>
</evidence>
<dbReference type="EMBL" id="JABJVM010000008">
    <property type="protein sequence ID" value="MBA3926524.1"/>
    <property type="molecule type" value="Genomic_DNA"/>
</dbReference>
<organism evidence="1 2">
    <name type="scientific">Listeria rustica</name>
    <dbReference type="NCBI Taxonomy" id="2713503"/>
    <lineage>
        <taxon>Bacteria</taxon>
        <taxon>Bacillati</taxon>
        <taxon>Bacillota</taxon>
        <taxon>Bacilli</taxon>
        <taxon>Bacillales</taxon>
        <taxon>Listeriaceae</taxon>
        <taxon>Listeria</taxon>
    </lineage>
</organism>
<sequence>MMFRIDEKVAIVDVNKVKGDPFLEDNAKNILEANNYEGYVTKNFDQDGEPLTAVTFYTNENRLTQVFKQDEIKKVGE</sequence>
<protein>
    <submittedName>
        <fullName evidence="1">Uncharacterized protein</fullName>
    </submittedName>
</protein>
<comment type="caution">
    <text evidence="1">The sequence shown here is derived from an EMBL/GenBank/DDBJ whole genome shotgun (WGS) entry which is preliminary data.</text>
</comment>
<accession>A0A7W1YGD6</accession>
<reference evidence="1 2" key="2">
    <citation type="submission" date="2020-08" db="EMBL/GenBank/DDBJ databases">
        <title>Listeria ohnekaius sp. nov. and Listeria portnoyii sp. nov. isolated from non-agricultural and natural environments.</title>
        <authorList>
            <person name="Weller D."/>
            <person name="Belias A.M."/>
            <person name="Liao J."/>
            <person name="Guo S."/>
            <person name="Orsi R.H."/>
            <person name="Wiedmann M."/>
        </authorList>
    </citation>
    <scope>NUCLEOTIDE SEQUENCE [LARGE SCALE GENOMIC DNA]</scope>
    <source>
        <strain evidence="1 2">FSL W9-0585</strain>
    </source>
</reference>
<reference evidence="1 2" key="1">
    <citation type="submission" date="2020-05" db="EMBL/GenBank/DDBJ databases">
        <authorList>
            <person name="Carlin C.R."/>
        </authorList>
    </citation>
    <scope>NUCLEOTIDE SEQUENCE [LARGE SCALE GENOMIC DNA]</scope>
    <source>
        <strain evidence="1 2">FSL W9-0585</strain>
    </source>
</reference>
<dbReference type="AlphaFoldDB" id="A0A7W1YGD6"/>